<dbReference type="Proteomes" id="UP000544095">
    <property type="component" value="Unassembled WGS sequence"/>
</dbReference>
<protein>
    <submittedName>
        <fullName evidence="2">Actin-binding cofilin tropomyosin type</fullName>
    </submittedName>
</protein>
<evidence type="ECO:0000256" key="1">
    <source>
        <dbReference type="SAM" id="MobiDB-lite"/>
    </source>
</evidence>
<feature type="region of interest" description="Disordered" evidence="1">
    <location>
        <begin position="1"/>
        <end position="26"/>
    </location>
</feature>
<sequence>MSAGSMERQTINLPGTMDQPKTEPDYLLDPRSTEALSELQDGDLLRMVRRPRILRAKLTEGQVVNHEEDIIEFEYYLKNVATDRLDIYIDGPGIKKFAFYRYPGSDVVILIWTRFPATASTKNARVQHRVRRDLIWYAEKAGIKNVATLEVRRWQDVTAERLQKAADSLKASKE</sequence>
<dbReference type="AlphaFoldDB" id="A0A8H5NYE6"/>
<evidence type="ECO:0000313" key="3">
    <source>
        <dbReference type="Proteomes" id="UP000544095"/>
    </source>
</evidence>
<comment type="caution">
    <text evidence="2">The sequence shown here is derived from an EMBL/GenBank/DDBJ whole genome shotgun (WGS) entry which is preliminary data.</text>
</comment>
<evidence type="ECO:0000313" key="2">
    <source>
        <dbReference type="EMBL" id="KAF5581513.1"/>
    </source>
</evidence>
<accession>A0A8H5NYE6</accession>
<name>A0A8H5NYE6_9HYPO</name>
<dbReference type="EMBL" id="JAAOAR010000467">
    <property type="protein sequence ID" value="KAF5581513.1"/>
    <property type="molecule type" value="Genomic_DNA"/>
</dbReference>
<reference evidence="2 3" key="1">
    <citation type="submission" date="2020-05" db="EMBL/GenBank/DDBJ databases">
        <title>Identification and distribution of gene clusters putatively required for synthesis of sphingolipid metabolism inhibitors in phylogenetically diverse species of the filamentous fungus Fusarium.</title>
        <authorList>
            <person name="Kim H.-S."/>
            <person name="Busman M."/>
            <person name="Brown D.W."/>
            <person name="Divon H."/>
            <person name="Uhlig S."/>
            <person name="Proctor R.H."/>
        </authorList>
    </citation>
    <scope>NUCLEOTIDE SEQUENCE [LARGE SCALE GENOMIC DNA]</scope>
    <source>
        <strain evidence="2 3">NRRL 25211</strain>
    </source>
</reference>
<proteinExistence type="predicted"/>
<keyword evidence="3" id="KW-1185">Reference proteome</keyword>
<gene>
    <name evidence="2" type="ORF">FPANT_8901</name>
</gene>
<organism evidence="2 3">
    <name type="scientific">Fusarium pseudoanthophilum</name>
    <dbReference type="NCBI Taxonomy" id="48495"/>
    <lineage>
        <taxon>Eukaryota</taxon>
        <taxon>Fungi</taxon>
        <taxon>Dikarya</taxon>
        <taxon>Ascomycota</taxon>
        <taxon>Pezizomycotina</taxon>
        <taxon>Sordariomycetes</taxon>
        <taxon>Hypocreomycetidae</taxon>
        <taxon>Hypocreales</taxon>
        <taxon>Nectriaceae</taxon>
        <taxon>Fusarium</taxon>
        <taxon>Fusarium fujikuroi species complex</taxon>
    </lineage>
</organism>